<dbReference type="PANTHER" id="PTHR43792:SF1">
    <property type="entry name" value="N-ACETYLTRANSFERASE DOMAIN-CONTAINING PROTEIN"/>
    <property type="match status" value="1"/>
</dbReference>
<name>A0A8J3LWS5_9ACTN</name>
<dbReference type="InterPro" id="IPR051531">
    <property type="entry name" value="N-acetyltransferase"/>
</dbReference>
<dbReference type="InterPro" id="IPR016181">
    <property type="entry name" value="Acyl_CoA_acyltransferase"/>
</dbReference>
<dbReference type="Proteomes" id="UP000653674">
    <property type="component" value="Unassembled WGS sequence"/>
</dbReference>
<feature type="domain" description="N-acetyltransferase" evidence="1">
    <location>
        <begin position="7"/>
        <end position="88"/>
    </location>
</feature>
<evidence type="ECO:0000313" key="3">
    <source>
        <dbReference type="Proteomes" id="UP000653674"/>
    </source>
</evidence>
<dbReference type="Pfam" id="PF13302">
    <property type="entry name" value="Acetyltransf_3"/>
    <property type="match status" value="1"/>
</dbReference>
<dbReference type="SUPFAM" id="SSF55729">
    <property type="entry name" value="Acyl-CoA N-acyltransferases (Nat)"/>
    <property type="match status" value="1"/>
</dbReference>
<proteinExistence type="predicted"/>
<dbReference type="EMBL" id="BONU01000022">
    <property type="protein sequence ID" value="GIG74785.1"/>
    <property type="molecule type" value="Genomic_DNA"/>
</dbReference>
<organism evidence="2 3">
    <name type="scientific">Planosporangium flavigriseum</name>
    <dbReference type="NCBI Taxonomy" id="373681"/>
    <lineage>
        <taxon>Bacteria</taxon>
        <taxon>Bacillati</taxon>
        <taxon>Actinomycetota</taxon>
        <taxon>Actinomycetes</taxon>
        <taxon>Micromonosporales</taxon>
        <taxon>Micromonosporaceae</taxon>
        <taxon>Planosporangium</taxon>
    </lineage>
</organism>
<protein>
    <recommendedName>
        <fullName evidence="1">N-acetyltransferase domain-containing protein</fullName>
    </recommendedName>
</protein>
<keyword evidence="3" id="KW-1185">Reference proteome</keyword>
<comment type="caution">
    <text evidence="2">The sequence shown here is derived from an EMBL/GenBank/DDBJ whole genome shotgun (WGS) entry which is preliminary data.</text>
</comment>
<dbReference type="Gene3D" id="3.40.630.30">
    <property type="match status" value="1"/>
</dbReference>
<dbReference type="AlphaFoldDB" id="A0A8J3LWS5"/>
<dbReference type="PANTHER" id="PTHR43792">
    <property type="entry name" value="GNAT FAMILY, PUTATIVE (AFU_ORTHOLOGUE AFUA_3G00765)-RELATED-RELATED"/>
    <property type="match status" value="1"/>
</dbReference>
<dbReference type="InterPro" id="IPR000182">
    <property type="entry name" value="GNAT_dom"/>
</dbReference>
<dbReference type="GO" id="GO:0016747">
    <property type="term" value="F:acyltransferase activity, transferring groups other than amino-acyl groups"/>
    <property type="evidence" value="ECO:0007669"/>
    <property type="project" value="InterPro"/>
</dbReference>
<evidence type="ECO:0000259" key="1">
    <source>
        <dbReference type="Pfam" id="PF13302"/>
    </source>
</evidence>
<dbReference type="RefSeq" id="WP_168077371.1">
    <property type="nucleotide sequence ID" value="NZ_BAAAQJ010000007.1"/>
</dbReference>
<accession>A0A8J3LWS5</accession>
<reference evidence="2" key="1">
    <citation type="submission" date="2021-01" db="EMBL/GenBank/DDBJ databases">
        <title>Whole genome shotgun sequence of Planosporangium flavigriseum NBRC 105377.</title>
        <authorList>
            <person name="Komaki H."/>
            <person name="Tamura T."/>
        </authorList>
    </citation>
    <scope>NUCLEOTIDE SEQUENCE</scope>
    <source>
        <strain evidence="2">NBRC 105377</strain>
    </source>
</reference>
<sequence length="96" mass="10527">MRLETSRLVLRRWRADDVAVMAAINADPEVMRWIGDGSVSTIERTAAGVAACERHWEEHGFGLFAVEVRDTGELAGFTGLATPEFLPEIMPAVEIG</sequence>
<gene>
    <name evidence="2" type="ORF">Pfl04_31890</name>
</gene>
<evidence type="ECO:0000313" key="2">
    <source>
        <dbReference type="EMBL" id="GIG74785.1"/>
    </source>
</evidence>